<dbReference type="Pfam" id="PF02806">
    <property type="entry name" value="Alpha-amylase_C"/>
    <property type="match status" value="1"/>
</dbReference>
<proteinExistence type="predicted"/>
<dbReference type="InterPro" id="IPR006048">
    <property type="entry name" value="A-amylase/branching_C"/>
</dbReference>
<evidence type="ECO:0000313" key="2">
    <source>
        <dbReference type="EMBL" id="EQD54150.1"/>
    </source>
</evidence>
<dbReference type="GO" id="GO:0003844">
    <property type="term" value="F:1,4-alpha-glucan branching enzyme activity"/>
    <property type="evidence" value="ECO:0007669"/>
    <property type="project" value="TreeGrafter"/>
</dbReference>
<dbReference type="EMBL" id="AUZY01006495">
    <property type="protein sequence ID" value="EQD54150.1"/>
    <property type="molecule type" value="Genomic_DNA"/>
</dbReference>
<reference evidence="2" key="2">
    <citation type="journal article" date="2014" name="ISME J.">
        <title>Microbial stratification in low pH oxic and suboxic macroscopic growths along an acid mine drainage.</title>
        <authorList>
            <person name="Mendez-Garcia C."/>
            <person name="Mesa V."/>
            <person name="Sprenger R.R."/>
            <person name="Richter M."/>
            <person name="Diez M.S."/>
            <person name="Solano J."/>
            <person name="Bargiela R."/>
            <person name="Golyshina O.V."/>
            <person name="Manteca A."/>
            <person name="Ramos J.L."/>
            <person name="Gallego J.R."/>
            <person name="Llorente I."/>
            <person name="Martins Dos Santos V.A."/>
            <person name="Jensen O.N."/>
            <person name="Pelaez A.I."/>
            <person name="Sanchez J."/>
            <person name="Ferrer M."/>
        </authorList>
    </citation>
    <scope>NUCLEOTIDE SEQUENCE</scope>
</reference>
<dbReference type="InterPro" id="IPR013780">
    <property type="entry name" value="Glyco_hydro_b"/>
</dbReference>
<organism evidence="2">
    <name type="scientific">mine drainage metagenome</name>
    <dbReference type="NCBI Taxonomy" id="410659"/>
    <lineage>
        <taxon>unclassified sequences</taxon>
        <taxon>metagenomes</taxon>
        <taxon>ecological metagenomes</taxon>
    </lineage>
</organism>
<accession>T1BJJ0</accession>
<sequence length="140" mass="15443">EQPLHRGMQQLVKDLNRVYRSEPALFERDFDPSGFRWIDASNADANVIAFLRYSAAGDRHLACVCNLSPVPRYSYRLGLPSAGPYREVLNTDSHFYGGSNLGSLGEIHSEATPWHGLPHSAAITLPPLATVWLAPESQGI</sequence>
<dbReference type="FunFam" id="2.60.40.1180:FF:000002">
    <property type="entry name" value="1,4-alpha-glucan branching enzyme GlgB"/>
    <property type="match status" value="1"/>
</dbReference>
<comment type="caution">
    <text evidence="2">The sequence shown here is derived from an EMBL/GenBank/DDBJ whole genome shotgun (WGS) entry which is preliminary data.</text>
</comment>
<dbReference type="PANTHER" id="PTHR43651">
    <property type="entry name" value="1,4-ALPHA-GLUCAN-BRANCHING ENZYME"/>
    <property type="match status" value="1"/>
</dbReference>
<gene>
    <name evidence="2" type="ORF">B1B_09816</name>
</gene>
<protein>
    <submittedName>
        <fullName evidence="2">1,4-alpha-glucan branching enzyme</fullName>
    </submittedName>
</protein>
<feature type="domain" description="Alpha-amylase/branching enzyme C-terminal all beta" evidence="1">
    <location>
        <begin position="37"/>
        <end position="135"/>
    </location>
</feature>
<feature type="non-terminal residue" evidence="2">
    <location>
        <position position="1"/>
    </location>
</feature>
<dbReference type="GO" id="GO:0005978">
    <property type="term" value="P:glycogen biosynthetic process"/>
    <property type="evidence" value="ECO:0007669"/>
    <property type="project" value="TreeGrafter"/>
</dbReference>
<dbReference type="PANTHER" id="PTHR43651:SF3">
    <property type="entry name" value="1,4-ALPHA-GLUCAN-BRANCHING ENZYME"/>
    <property type="match status" value="1"/>
</dbReference>
<dbReference type="GO" id="GO:0043169">
    <property type="term" value="F:cation binding"/>
    <property type="evidence" value="ECO:0007669"/>
    <property type="project" value="InterPro"/>
</dbReference>
<reference evidence="2" key="1">
    <citation type="submission" date="2013-08" db="EMBL/GenBank/DDBJ databases">
        <authorList>
            <person name="Mendez C."/>
            <person name="Richter M."/>
            <person name="Ferrer M."/>
            <person name="Sanchez J."/>
        </authorList>
    </citation>
    <scope>NUCLEOTIDE SEQUENCE</scope>
</reference>
<dbReference type="Gene3D" id="2.60.40.1180">
    <property type="entry name" value="Golgi alpha-mannosidase II"/>
    <property type="match status" value="1"/>
</dbReference>
<name>T1BJJ0_9ZZZZ</name>
<dbReference type="AlphaFoldDB" id="T1BJJ0"/>
<dbReference type="SUPFAM" id="SSF51011">
    <property type="entry name" value="Glycosyl hydrolase domain"/>
    <property type="match status" value="1"/>
</dbReference>
<evidence type="ECO:0000259" key="1">
    <source>
        <dbReference type="Pfam" id="PF02806"/>
    </source>
</evidence>
<dbReference type="GO" id="GO:0005829">
    <property type="term" value="C:cytosol"/>
    <property type="evidence" value="ECO:0007669"/>
    <property type="project" value="TreeGrafter"/>
</dbReference>